<keyword evidence="2" id="KW-1185">Reference proteome</keyword>
<name>A0A9Q0N9F3_9DIPT</name>
<proteinExistence type="predicted"/>
<organism evidence="1 2">
    <name type="scientific">Pseudolycoriella hygida</name>
    <dbReference type="NCBI Taxonomy" id="35572"/>
    <lineage>
        <taxon>Eukaryota</taxon>
        <taxon>Metazoa</taxon>
        <taxon>Ecdysozoa</taxon>
        <taxon>Arthropoda</taxon>
        <taxon>Hexapoda</taxon>
        <taxon>Insecta</taxon>
        <taxon>Pterygota</taxon>
        <taxon>Neoptera</taxon>
        <taxon>Endopterygota</taxon>
        <taxon>Diptera</taxon>
        <taxon>Nematocera</taxon>
        <taxon>Sciaroidea</taxon>
        <taxon>Sciaridae</taxon>
        <taxon>Pseudolycoriella</taxon>
    </lineage>
</organism>
<evidence type="ECO:0000313" key="1">
    <source>
        <dbReference type="EMBL" id="KAJ6646256.1"/>
    </source>
</evidence>
<evidence type="ECO:0000313" key="2">
    <source>
        <dbReference type="Proteomes" id="UP001151699"/>
    </source>
</evidence>
<accession>A0A9Q0N9F3</accession>
<dbReference type="AlphaFoldDB" id="A0A9Q0N9F3"/>
<dbReference type="Proteomes" id="UP001151699">
    <property type="component" value="Chromosome A"/>
</dbReference>
<reference evidence="1" key="1">
    <citation type="submission" date="2022-07" db="EMBL/GenBank/DDBJ databases">
        <authorList>
            <person name="Trinca V."/>
            <person name="Uliana J.V.C."/>
            <person name="Torres T.T."/>
            <person name="Ward R.J."/>
            <person name="Monesi N."/>
        </authorList>
    </citation>
    <scope>NUCLEOTIDE SEQUENCE</scope>
    <source>
        <strain evidence="1">HSMRA1968</strain>
        <tissue evidence="1">Whole embryos</tissue>
    </source>
</reference>
<gene>
    <name evidence="1" type="ORF">Bhyg_01467</name>
</gene>
<comment type="caution">
    <text evidence="1">The sequence shown here is derived from an EMBL/GenBank/DDBJ whole genome shotgun (WGS) entry which is preliminary data.</text>
</comment>
<dbReference type="EMBL" id="WJQU01000001">
    <property type="protein sequence ID" value="KAJ6646256.1"/>
    <property type="molecule type" value="Genomic_DNA"/>
</dbReference>
<protein>
    <submittedName>
        <fullName evidence="1">Uncharacterized protein</fullName>
    </submittedName>
</protein>
<sequence length="280" mass="32527">MYLIKNKKSSGSILLISFLQKLSNISYKHFTFLCSKHVCNTSKLKVPEKLMPLWIDINLTMYIQGSPFDEFTADMLFACKEMFTNYARKGVGREKKRACQRRFRSTYLIQGKEISETISVNRTMGLRSHKSVRRSVGELNDVFCGMDPMLPQAICGPQGFWSKMIEQRDKMCLSTVYAYTTIMTSIPTTNMNVMTKSHDKDAITTRFSVLPRGDSIIFLKHNLYLSPVVLYAVMSNYYCHSHDTMCQAENRRAIENMFSEFRAEVIRREVYKENTSKHIW</sequence>